<dbReference type="AlphaFoldDB" id="A0A5N5HDM7"/>
<accession>A0A5N5HDM7</accession>
<protein>
    <submittedName>
        <fullName evidence="1">Vignain-like</fullName>
    </submittedName>
</protein>
<reference evidence="1 2" key="1">
    <citation type="submission" date="2019-09" db="EMBL/GenBank/DDBJ databases">
        <authorList>
            <person name="Ou C."/>
        </authorList>
    </citation>
    <scope>NUCLEOTIDE SEQUENCE [LARGE SCALE GENOMIC DNA]</scope>
    <source>
        <strain evidence="1">S2</strain>
        <tissue evidence="1">Leaf</tissue>
    </source>
</reference>
<reference evidence="2" key="2">
    <citation type="submission" date="2019-10" db="EMBL/GenBank/DDBJ databases">
        <title>A de novo genome assembly of a pear dwarfing rootstock.</title>
        <authorList>
            <person name="Wang F."/>
            <person name="Wang J."/>
            <person name="Li S."/>
            <person name="Zhang Y."/>
            <person name="Fang M."/>
            <person name="Ma L."/>
            <person name="Zhao Y."/>
            <person name="Jiang S."/>
        </authorList>
    </citation>
    <scope>NUCLEOTIDE SEQUENCE [LARGE SCALE GENOMIC DNA]</scope>
</reference>
<sequence>MSANFNGFPLRMFHYKMAQASDESPMEYLTRFKSARNWCRVPLSEVEFVRIALNVLDLEYKKKFLGPNI</sequence>
<organism evidence="1 2">
    <name type="scientific">Pyrus ussuriensis x Pyrus communis</name>
    <dbReference type="NCBI Taxonomy" id="2448454"/>
    <lineage>
        <taxon>Eukaryota</taxon>
        <taxon>Viridiplantae</taxon>
        <taxon>Streptophyta</taxon>
        <taxon>Embryophyta</taxon>
        <taxon>Tracheophyta</taxon>
        <taxon>Spermatophyta</taxon>
        <taxon>Magnoliopsida</taxon>
        <taxon>eudicotyledons</taxon>
        <taxon>Gunneridae</taxon>
        <taxon>Pentapetalae</taxon>
        <taxon>rosids</taxon>
        <taxon>fabids</taxon>
        <taxon>Rosales</taxon>
        <taxon>Rosaceae</taxon>
        <taxon>Amygdaloideae</taxon>
        <taxon>Maleae</taxon>
        <taxon>Pyrus</taxon>
    </lineage>
</organism>
<dbReference type="EMBL" id="SMOL01000160">
    <property type="protein sequence ID" value="KAB2625975.1"/>
    <property type="molecule type" value="Genomic_DNA"/>
</dbReference>
<evidence type="ECO:0000313" key="2">
    <source>
        <dbReference type="Proteomes" id="UP000327157"/>
    </source>
</evidence>
<dbReference type="Proteomes" id="UP000327157">
    <property type="component" value="Chromosome 16"/>
</dbReference>
<evidence type="ECO:0000313" key="1">
    <source>
        <dbReference type="EMBL" id="KAB2625975.1"/>
    </source>
</evidence>
<gene>
    <name evidence="1" type="ORF">D8674_017635</name>
</gene>
<dbReference type="OrthoDB" id="1740768at2759"/>
<comment type="caution">
    <text evidence="1">The sequence shown here is derived from an EMBL/GenBank/DDBJ whole genome shotgun (WGS) entry which is preliminary data.</text>
</comment>
<reference evidence="1 2" key="3">
    <citation type="submission" date="2019-11" db="EMBL/GenBank/DDBJ databases">
        <title>A de novo genome assembly of a pear dwarfing rootstock.</title>
        <authorList>
            <person name="Wang F."/>
            <person name="Wang J."/>
            <person name="Li S."/>
            <person name="Zhang Y."/>
            <person name="Fang M."/>
            <person name="Ma L."/>
            <person name="Zhao Y."/>
            <person name="Jiang S."/>
        </authorList>
    </citation>
    <scope>NUCLEOTIDE SEQUENCE [LARGE SCALE GENOMIC DNA]</scope>
    <source>
        <strain evidence="1">S2</strain>
        <tissue evidence="1">Leaf</tissue>
    </source>
</reference>
<proteinExistence type="predicted"/>
<name>A0A5N5HDM7_9ROSA</name>
<keyword evidence="2" id="KW-1185">Reference proteome</keyword>